<evidence type="ECO:0000256" key="1">
    <source>
        <dbReference type="SAM" id="MobiDB-lite"/>
    </source>
</evidence>
<dbReference type="EMBL" id="CP004354">
    <property type="protein sequence ID" value="AGG65543.1"/>
    <property type="molecule type" value="Genomic_DNA"/>
</dbReference>
<accession>M1UWV1</accession>
<name>M1UWV1_9CORY</name>
<dbReference type="Proteomes" id="UP000011760">
    <property type="component" value="Chromosome"/>
</dbReference>
<feature type="compositionally biased region" description="Polar residues" evidence="1">
    <location>
        <begin position="23"/>
        <end position="33"/>
    </location>
</feature>
<evidence type="ECO:0000313" key="2">
    <source>
        <dbReference type="EMBL" id="AGG65543.1"/>
    </source>
</evidence>
<reference evidence="2 3" key="1">
    <citation type="submission" date="2013-02" db="EMBL/GenBank/DDBJ databases">
        <title>The complete genome sequence of Corynebacterium callunae DSM 20147.</title>
        <authorList>
            <person name="Ruckert C."/>
            <person name="Albersmeier A."/>
            <person name="Kalinowski J."/>
        </authorList>
    </citation>
    <scope>NUCLEOTIDE SEQUENCE [LARGE SCALE GENOMIC DNA]</scope>
    <source>
        <strain evidence="2 3">DSM 20147</strain>
    </source>
</reference>
<feature type="region of interest" description="Disordered" evidence="1">
    <location>
        <begin position="70"/>
        <end position="105"/>
    </location>
</feature>
<proteinExistence type="predicted"/>
<feature type="region of interest" description="Disordered" evidence="1">
    <location>
        <begin position="1"/>
        <end position="58"/>
    </location>
</feature>
<dbReference type="KEGG" id="ccn:H924_00415"/>
<evidence type="ECO:0000313" key="3">
    <source>
        <dbReference type="Proteomes" id="UP000011760"/>
    </source>
</evidence>
<sequence>MMTKRSLPGDHHRWADPGLLSLPETQYRNSEASPGQGDLRAQGRRHLPTDSGTPAVEHRQMKYLNNVIETDPGAEGGVQKPNVFLPDSERDRSDALLAEKSGDDV</sequence>
<dbReference type="HOGENOM" id="CLU_2232035_0_0_11"/>
<dbReference type="AlphaFoldDB" id="M1UWV1"/>
<keyword evidence="3" id="KW-1185">Reference proteome</keyword>
<protein>
    <submittedName>
        <fullName evidence="2">Uncharacterized protein</fullName>
    </submittedName>
</protein>
<gene>
    <name evidence="2" type="ORF">H924_00415</name>
</gene>
<organism evidence="2 3">
    <name type="scientific">Corynebacterium callunae DSM 20147</name>
    <dbReference type="NCBI Taxonomy" id="1121353"/>
    <lineage>
        <taxon>Bacteria</taxon>
        <taxon>Bacillati</taxon>
        <taxon>Actinomycetota</taxon>
        <taxon>Actinomycetes</taxon>
        <taxon>Mycobacteriales</taxon>
        <taxon>Corynebacteriaceae</taxon>
        <taxon>Corynebacterium</taxon>
    </lineage>
</organism>